<accession>A0A9E8GAT8</accession>
<reference evidence="2" key="1">
    <citation type="submission" date="2022-10" db="EMBL/GenBank/DDBJ databases">
        <title>Genomics discovery of giant fungal viruses from subsurface oceanic crustal fluids.</title>
        <authorList>
            <person name="Bhattacharjee A.S."/>
            <person name="Schulz F."/>
            <person name="Woyke T."/>
            <person name="Orcutt B.N."/>
            <person name="Matinez Martinez J."/>
        </authorList>
    </citation>
    <scope>NUCLEOTIDE SEQUENCE</scope>
    <source>
        <strain evidence="2">VSAG1.JdFR</strain>
    </source>
</reference>
<evidence type="ECO:0000313" key="2">
    <source>
        <dbReference type="EMBL" id="UZT28940.1"/>
    </source>
</evidence>
<keyword evidence="1" id="KW-0472">Membrane</keyword>
<keyword evidence="1" id="KW-1133">Transmembrane helix</keyword>
<sequence>MHNNFKLPIDFNNPKYLDENIIENLQLKNKHFLNNFKEYFSTNDLLSEECDISNDFFDNDKNCLYDSIFKPNNIFSKLVTNIQSNTYTTNKNYLKDTQKLISEMHDISFYNFDLSYSLNIVETINNIKNETHFIEKYQYLEIPFLKELNTNSSFLQILSMYNLFSPILNLLTPIFLLFMPFLILIFKKEELSIQNYLNELLIAFKNNPLGKLLNSYSKSSIGEKCGLVFWGFLYIYQIYNSINYCIKFFNNIKIIHEKINCIKDYLNNSLTNFKKLNKILHSYKTYKEFNNQVENIILSTEKFIVDISKISEYKVNYKKLIEMGDLMKVFFDLHNDIEINNLIEKTYYLNGYIDNIKTLSNLKIRKR</sequence>
<organism evidence="2">
    <name type="scientific">Nucleocytoviricota sp</name>
    <dbReference type="NCBI Taxonomy" id="2809609"/>
    <lineage>
        <taxon>Viruses</taxon>
        <taxon>Varidnaviria</taxon>
        <taxon>Bamfordvirae</taxon>
        <taxon>Nucleocytoviricota</taxon>
    </lineage>
</organism>
<feature type="transmembrane region" description="Helical" evidence="1">
    <location>
        <begin position="163"/>
        <end position="186"/>
    </location>
</feature>
<protein>
    <submittedName>
        <fullName evidence="2">MutS 8-like protein</fullName>
    </submittedName>
</protein>
<evidence type="ECO:0000256" key="1">
    <source>
        <dbReference type="SAM" id="Phobius"/>
    </source>
</evidence>
<name>A0A9E8GAT8_9VIRU</name>
<proteinExistence type="predicted"/>
<keyword evidence="1" id="KW-0812">Transmembrane</keyword>
<dbReference type="EMBL" id="OP765507">
    <property type="protein sequence ID" value="UZT28940.1"/>
    <property type="molecule type" value="Genomic_DNA"/>
</dbReference>